<evidence type="ECO:0000256" key="1">
    <source>
        <dbReference type="SAM" id="MobiDB-lite"/>
    </source>
</evidence>
<proteinExistence type="predicted"/>
<feature type="transmembrane region" description="Helical" evidence="2">
    <location>
        <begin position="261"/>
        <end position="281"/>
    </location>
</feature>
<keyword evidence="2" id="KW-1133">Transmembrane helix</keyword>
<dbReference type="Proteomes" id="UP000199352">
    <property type="component" value="Unassembled WGS sequence"/>
</dbReference>
<dbReference type="STRING" id="402600.SAMN05216188_106162"/>
<name>A0A1H9JVY1_9PSEU</name>
<evidence type="ECO:0000313" key="3">
    <source>
        <dbReference type="EMBL" id="SEQ90695.1"/>
    </source>
</evidence>
<protein>
    <submittedName>
        <fullName evidence="3">Uncharacterized protein</fullName>
    </submittedName>
</protein>
<organism evidence="3 4">
    <name type="scientific">Lentzea xinjiangensis</name>
    <dbReference type="NCBI Taxonomy" id="402600"/>
    <lineage>
        <taxon>Bacteria</taxon>
        <taxon>Bacillati</taxon>
        <taxon>Actinomycetota</taxon>
        <taxon>Actinomycetes</taxon>
        <taxon>Pseudonocardiales</taxon>
        <taxon>Pseudonocardiaceae</taxon>
        <taxon>Lentzea</taxon>
    </lineage>
</organism>
<reference evidence="4" key="1">
    <citation type="submission" date="2016-10" db="EMBL/GenBank/DDBJ databases">
        <authorList>
            <person name="Varghese N."/>
            <person name="Submissions S."/>
        </authorList>
    </citation>
    <scope>NUCLEOTIDE SEQUENCE [LARGE SCALE GENOMIC DNA]</scope>
    <source>
        <strain evidence="4">CGMCC 4.3525</strain>
    </source>
</reference>
<evidence type="ECO:0000256" key="2">
    <source>
        <dbReference type="SAM" id="Phobius"/>
    </source>
</evidence>
<feature type="compositionally biased region" description="Basic and acidic residues" evidence="1">
    <location>
        <begin position="140"/>
        <end position="150"/>
    </location>
</feature>
<evidence type="ECO:0000313" key="4">
    <source>
        <dbReference type="Proteomes" id="UP000199352"/>
    </source>
</evidence>
<dbReference type="OrthoDB" id="4557746at2"/>
<sequence>MSTDEIGQITGHRAALGRLRTKKAQILYALEHLPRGCTVEDVRRWLSKQGQLVPSRPYTTPIVNEWRARNGMTDTSGHVPLTPELIAELDAELDAGPDEADRGRAGGTGVRLAPELIAELGGTGQAAAPLTPQLSAGPGEADHDTRRTDARPVPAPAPPAEREPAGAKGFYAVALLSIGVSVDTSWRFFEQRLGITETWERVVLFSVMEAALVACGWAMRAGVRQDGRPGPARLVAWALTAFAAFSALSLSGPVAGTARVLLGPVLGLVMLHLALGIEIRASRQRTTTWARVGRELRERVLSVLGLGDDHRDALARTRDRAALRAAKLALAGRWTPLRKSRLRKALHVSHVAHDPVQRDRMLRELGVLQHAEKLAEVTRPAPW</sequence>
<gene>
    <name evidence="3" type="ORF">SAMN05216188_106162</name>
</gene>
<dbReference type="RefSeq" id="WP_089951494.1">
    <property type="nucleotide sequence ID" value="NZ_FOFR01000006.1"/>
</dbReference>
<feature type="region of interest" description="Disordered" evidence="1">
    <location>
        <begin position="127"/>
        <end position="163"/>
    </location>
</feature>
<keyword evidence="2" id="KW-0812">Transmembrane</keyword>
<keyword evidence="4" id="KW-1185">Reference proteome</keyword>
<accession>A0A1H9JVY1</accession>
<feature type="transmembrane region" description="Helical" evidence="2">
    <location>
        <begin position="234"/>
        <end position="255"/>
    </location>
</feature>
<keyword evidence="2" id="KW-0472">Membrane</keyword>
<dbReference type="AlphaFoldDB" id="A0A1H9JVY1"/>
<dbReference type="EMBL" id="FOFR01000006">
    <property type="protein sequence ID" value="SEQ90695.1"/>
    <property type="molecule type" value="Genomic_DNA"/>
</dbReference>